<gene>
    <name evidence="4" type="primary">673</name>
    <name evidence="4" type="ORF">G_673</name>
</gene>
<evidence type="ECO:0000259" key="3">
    <source>
        <dbReference type="PROSITE" id="PS51677"/>
    </source>
</evidence>
<sequence length="1025" mass="117261">MSFSRNDKFNADRNFVRVRFGKGKVLLESELNEMQKILTQQIRNSNKIIFEDGFVGIQHVKYENAIFRFLVDYYIQDGLIYPLGTEMVLNISNTKTEYDIYFEAQELTVSYADKIPNKGNLNMNELISISDILDVEVEIEDKETSRRVQWQYKLVLVAKGTNYTGNGKLIANISSNGVLTTIVEESKNAIQTIYDDHLVPLQNGYENLREKVDSQGITVTSLQDKVNVIETTSVRSVNNSFPNVDGDITIGIPTNTSELNNDSEFTTSSFVDTKVEEVKDFVKTEIDAKNYIINPNKWKGASVSVFGTYTFDSIYQSVKDLNVNILTIPVNVEAVSLTDSEPKINQAQFTKVKDVVARLLEKGIRVILEPFPLIGEGKLVETEWNPSDPNLWFTHWGNALKELAQYSQENNLEALYIASNFTHMEQHITKWESLISDVRAIYNGKILYRTSWWITASWAPETVTAYQAKLNNPIYGLVDVISIAAYFELTDNSDASVDDLIANIYSVSLFGRGQNVFQEIKNFNDKWNKPIFFGELGIAPYKTAYSQPWQFQFDGALYDEKIQSRWFDAFYQVFHKEDWFKGFSIFAVDDETSEYKIRQNNVSQLALYDFNKNNENPFKNYIDSELKRKVDNSQLEEYKKKLDDAEYTISKLGYVPPSRKGRLVTDFSKFVLWYGIVAQDTEHVIVGPSSVKVTTDTANTTAAARLRSTKYNFSKAKNMTIRFYVEDINKLSNIELRLSSVDNMTSYLSWKTTKWKVVNGWNEVMIPLSKLTATGGELITNTITTIQISVTGDHTSVIFDSIFVNRKSNANVMFQFDDGWLSVYTNAFPEMRSRGMVGNVGVISNSVGTNNYITLNQFKELQNYGWEMFNHTVTHRDLSLLTEEEIRTELNGCRDWLIANGFKTAANFVAYPYGNSNDAVFEVMKDFEFGRTVREEYEVLPPINPHRLKCFTFDNAIDVSVATNAIDHAIECGDTVIFLFHKIEANTNTETINYPIDKFIQILDYIYDKLDKIDVITCSEFANIR</sequence>
<comment type="subcellular location">
    <subcellularLocation>
        <location evidence="1">Secreted</location>
    </subcellularLocation>
</comment>
<proteinExistence type="predicted"/>
<dbReference type="InterPro" id="IPR051398">
    <property type="entry name" value="Polysacch_Deacetylase"/>
</dbReference>
<dbReference type="PROSITE" id="PS51677">
    <property type="entry name" value="NODB"/>
    <property type="match status" value="1"/>
</dbReference>
<dbReference type="SUPFAM" id="SSF51445">
    <property type="entry name" value="(Trans)glycosidases"/>
    <property type="match status" value="1"/>
</dbReference>
<dbReference type="GO" id="GO:0005576">
    <property type="term" value="C:extracellular region"/>
    <property type="evidence" value="ECO:0007669"/>
    <property type="project" value="UniProtKB-SubCell"/>
</dbReference>
<organism evidence="4 5">
    <name type="scientific">Bacillus phage G</name>
    <dbReference type="NCBI Taxonomy" id="2884420"/>
    <lineage>
        <taxon>Viruses</taxon>
        <taxon>Duplodnaviria</taxon>
        <taxon>Heunggongvirae</taxon>
        <taxon>Uroviricota</taxon>
        <taxon>Caudoviricetes</taxon>
        <taxon>Donellivirus</taxon>
        <taxon>Donellivirus gee</taxon>
    </lineage>
</organism>
<feature type="domain" description="NodB homology" evidence="3">
    <location>
        <begin position="810"/>
        <end position="1025"/>
    </location>
</feature>
<evidence type="ECO:0000313" key="4">
    <source>
        <dbReference type="EMBL" id="AEO93916.1"/>
    </source>
</evidence>
<dbReference type="KEGG" id="vg:18563881"/>
<dbReference type="RefSeq" id="YP_009015965.1">
    <property type="nucleotide sequence ID" value="NC_023719.1"/>
</dbReference>
<dbReference type="Pfam" id="PF22612">
    <property type="entry name" value="GH113"/>
    <property type="match status" value="1"/>
</dbReference>
<dbReference type="Gene3D" id="3.20.20.80">
    <property type="entry name" value="Glycosidases"/>
    <property type="match status" value="1"/>
</dbReference>
<dbReference type="PANTHER" id="PTHR34216">
    <property type="match status" value="1"/>
</dbReference>
<dbReference type="EMBL" id="JN638751">
    <property type="protein sequence ID" value="AEO93916.1"/>
    <property type="molecule type" value="Genomic_DNA"/>
</dbReference>
<accession>G3MB53</accession>
<reference evidence="4 5" key="1">
    <citation type="submission" date="2011-09" db="EMBL/GenBank/DDBJ databases">
        <authorList>
            <person name="Pope W.H."/>
            <person name="Pedulla M.L."/>
            <person name="Ford M.E."/>
            <person name="Peebles C.L."/>
            <person name="Hatfull G.H."/>
            <person name="Hendrix R.W."/>
        </authorList>
    </citation>
    <scope>NUCLEOTIDE SEQUENCE [LARGE SCALE GENOMIC DNA]</scope>
    <source>
        <strain evidence="4">G</strain>
    </source>
</reference>
<dbReference type="GeneID" id="18563881"/>
<dbReference type="Gene3D" id="3.20.20.370">
    <property type="entry name" value="Glycoside hydrolase/deacetylase"/>
    <property type="match status" value="1"/>
</dbReference>
<dbReference type="InterPro" id="IPR055151">
    <property type="entry name" value="GH113"/>
</dbReference>
<dbReference type="InterPro" id="IPR002509">
    <property type="entry name" value="NODB_dom"/>
</dbReference>
<keyword evidence="5" id="KW-1185">Reference proteome</keyword>
<dbReference type="InterPro" id="IPR011330">
    <property type="entry name" value="Glyco_hydro/deAcase_b/a-brl"/>
</dbReference>
<dbReference type="Gene3D" id="2.60.120.430">
    <property type="entry name" value="Galactose-binding lectin"/>
    <property type="match status" value="1"/>
</dbReference>
<dbReference type="CDD" id="cd19608">
    <property type="entry name" value="GH113_mannanase-like"/>
    <property type="match status" value="1"/>
</dbReference>
<protein>
    <submittedName>
        <fullName evidence="4">Gp673</fullName>
    </submittedName>
</protein>
<dbReference type="PANTHER" id="PTHR34216:SF3">
    <property type="entry name" value="POLY-BETA-1,6-N-ACETYL-D-GLUCOSAMINE N-DEACETYLASE"/>
    <property type="match status" value="1"/>
</dbReference>
<evidence type="ECO:0000256" key="1">
    <source>
        <dbReference type="ARBA" id="ARBA00004613"/>
    </source>
</evidence>
<dbReference type="Proteomes" id="UP000009273">
    <property type="component" value="Segment"/>
</dbReference>
<dbReference type="CDD" id="cd10970">
    <property type="entry name" value="CE4_DAC_u1_6s"/>
    <property type="match status" value="1"/>
</dbReference>
<dbReference type="SMR" id="G3MB53"/>
<dbReference type="Pfam" id="PF01522">
    <property type="entry name" value="Polysacc_deac_1"/>
    <property type="match status" value="1"/>
</dbReference>
<name>G3MB53_9CAUD</name>
<dbReference type="GO" id="GO:0016810">
    <property type="term" value="F:hydrolase activity, acting on carbon-nitrogen (but not peptide) bonds"/>
    <property type="evidence" value="ECO:0007669"/>
    <property type="project" value="InterPro"/>
</dbReference>
<dbReference type="SUPFAM" id="SSF88713">
    <property type="entry name" value="Glycoside hydrolase/deacetylase"/>
    <property type="match status" value="1"/>
</dbReference>
<evidence type="ECO:0000256" key="2">
    <source>
        <dbReference type="ARBA" id="ARBA00022729"/>
    </source>
</evidence>
<keyword evidence="2" id="KW-0732">Signal</keyword>
<evidence type="ECO:0000313" key="5">
    <source>
        <dbReference type="Proteomes" id="UP000009273"/>
    </source>
</evidence>
<dbReference type="InterPro" id="IPR017853">
    <property type="entry name" value="GH"/>
</dbReference>
<dbReference type="GO" id="GO:0005975">
    <property type="term" value="P:carbohydrate metabolic process"/>
    <property type="evidence" value="ECO:0007669"/>
    <property type="project" value="InterPro"/>
</dbReference>